<evidence type="ECO:0000313" key="2">
    <source>
        <dbReference type="EMBL" id="KAK3249073.1"/>
    </source>
</evidence>
<proteinExistence type="predicted"/>
<dbReference type="Pfam" id="PF13424">
    <property type="entry name" value="TPR_12"/>
    <property type="match status" value="2"/>
</dbReference>
<dbReference type="Proteomes" id="UP001190700">
    <property type="component" value="Unassembled WGS sequence"/>
</dbReference>
<feature type="compositionally biased region" description="Polar residues" evidence="1">
    <location>
        <begin position="33"/>
        <end position="44"/>
    </location>
</feature>
<evidence type="ECO:0000256" key="1">
    <source>
        <dbReference type="SAM" id="MobiDB-lite"/>
    </source>
</evidence>
<dbReference type="InterPro" id="IPR011990">
    <property type="entry name" value="TPR-like_helical_dom_sf"/>
</dbReference>
<dbReference type="Gene3D" id="1.25.40.10">
    <property type="entry name" value="Tetratricopeptide repeat domain"/>
    <property type="match status" value="4"/>
</dbReference>
<dbReference type="PANTHER" id="PTHR46082:SF6">
    <property type="entry name" value="AAA+ ATPASE DOMAIN-CONTAINING PROTEIN-RELATED"/>
    <property type="match status" value="1"/>
</dbReference>
<gene>
    <name evidence="2" type="ORF">CYMTET_41491</name>
</gene>
<reference evidence="2 3" key="1">
    <citation type="journal article" date="2015" name="Genome Biol. Evol.">
        <title>Comparative Genomics of a Bacterivorous Green Alga Reveals Evolutionary Causalities and Consequences of Phago-Mixotrophic Mode of Nutrition.</title>
        <authorList>
            <person name="Burns J.A."/>
            <person name="Paasch A."/>
            <person name="Narechania A."/>
            <person name="Kim E."/>
        </authorList>
    </citation>
    <scope>NUCLEOTIDE SEQUENCE [LARGE SCALE GENOMIC DNA]</scope>
    <source>
        <strain evidence="2 3">PLY_AMNH</strain>
    </source>
</reference>
<feature type="region of interest" description="Disordered" evidence="1">
    <location>
        <begin position="241"/>
        <end position="314"/>
    </location>
</feature>
<comment type="caution">
    <text evidence="2">The sequence shown here is derived from an EMBL/GenBank/DDBJ whole genome shotgun (WGS) entry which is preliminary data.</text>
</comment>
<feature type="region of interest" description="Disordered" evidence="1">
    <location>
        <begin position="1"/>
        <end position="200"/>
    </location>
</feature>
<dbReference type="EMBL" id="LGRX02027611">
    <property type="protein sequence ID" value="KAK3249073.1"/>
    <property type="molecule type" value="Genomic_DNA"/>
</dbReference>
<organism evidence="2 3">
    <name type="scientific">Cymbomonas tetramitiformis</name>
    <dbReference type="NCBI Taxonomy" id="36881"/>
    <lineage>
        <taxon>Eukaryota</taxon>
        <taxon>Viridiplantae</taxon>
        <taxon>Chlorophyta</taxon>
        <taxon>Pyramimonadophyceae</taxon>
        <taxon>Pyramimonadales</taxon>
        <taxon>Pyramimonadaceae</taxon>
        <taxon>Cymbomonas</taxon>
    </lineage>
</organism>
<protein>
    <submittedName>
        <fullName evidence="2">Uncharacterized protein</fullName>
    </submittedName>
</protein>
<feature type="compositionally biased region" description="Polar residues" evidence="1">
    <location>
        <begin position="163"/>
        <end position="174"/>
    </location>
</feature>
<keyword evidence="3" id="KW-1185">Reference proteome</keyword>
<evidence type="ECO:0000313" key="3">
    <source>
        <dbReference type="Proteomes" id="UP001190700"/>
    </source>
</evidence>
<sequence>MRNGPGARQATLQGSYTSSPGEPRGGAGVDSRPATSSSAHQPTKTGRIGPGARQATLQGGYTSSPEQPRGGAVVDSRPVSTSSAIRPAEAGRISPEKRKAASTQSHEGTSNTKGRVSIFPRTLKVVPKAAASTEPQAVDPPSQAAQTLPPEAAARSQAEPAEPTSSVDAQQSAGSEPPQLAATPSQPADFESGPTTADSEYTIKEWNILSKVAKIAGWHTDIGGEENVRALAGKWAKKVTTAGGGKQGGGAHNPLLTKTSDKSFLRSALANTDREGNSSQEVGQHNPKVVWSRDMEGTGSAPTQAAQEGTDLPETDAEQDLQEEITVMKKLLDKPKYRGFPTKGLSLEGLERFLQQHTAYVKPDTSTQDVYENVIKPETTKERCSYLELLEARGHGKEISQATVLMSHSWTSSFEGLMETVRALREEAARPSKLSVWIDLFSVNHHLAVNQEYDYWSETIPQAVRSIGRTVVVLSPGIKPNALSRGWCLYEMSVTLEVEAPLELRLPPSEVAAFTEMIHGGNFKLKAWRRNLISITDTLSRESRDRARIMEILQDKLGIPEWDARLSTVLGKWLEVELGRALAGMTGEQQLVSGMLSEHAMLLTDLGELAQAEPMLLKLTNMAQADHGLSHPATLGFMDRYANVLKGVGKRNEAAEMFVRVLEGREAQGVPTLKLRLSMLALAELHHDQGQFRKAEELYRKLLNAEDDEDENQEVLKGTAALLAEVLQAQNQFEEPVSLLRETLEVRAVELGDDHLDTLTSQHGLAVTLLNAGATLEGEEWLRSTLAVRLERLGVGHVDTLLTLKELTTLLAKNFVTDEADYSGAFEDLDALYRKMLTGQREQLGSSHPETLDTLVKLGLHNQRQRKLHEAEKFLREVLRERRALHGPSRRVSRDQDQQQHLEVLETTHMLASLLHLSGKLVEAKKLFQETVQGRQVVFGSDHPLTLEATDGLLMVLIDMDETSLAVKVGEQLVTVRQDALGLSHPETLESMNKLTIMLLNNHQVTLAESLGRATLEKRLEALGDKHQDSLTSMANLASVLVAKGHQDMSEAKKLNERAYEGRRATLGDDHLDTGDSAYNLAQFLEQSYEFLISAKMYETAAATYSTAYGTTHDETLDAQAQAWRVRRMKTQGMGSAIKKVLATIKLNKSSSASQSN</sequence>
<dbReference type="SUPFAM" id="SSF48452">
    <property type="entry name" value="TPR-like"/>
    <property type="match status" value="1"/>
</dbReference>
<dbReference type="Pfam" id="PF13374">
    <property type="entry name" value="TPR_10"/>
    <property type="match status" value="3"/>
</dbReference>
<feature type="compositionally biased region" description="Polar residues" evidence="1">
    <location>
        <begin position="55"/>
        <end position="66"/>
    </location>
</feature>
<feature type="compositionally biased region" description="Polar residues" evidence="1">
    <location>
        <begin position="101"/>
        <end position="114"/>
    </location>
</feature>
<dbReference type="AlphaFoldDB" id="A0AAE0C5Z8"/>
<dbReference type="PANTHER" id="PTHR46082">
    <property type="entry name" value="ATP/GTP-BINDING PROTEIN-RELATED"/>
    <property type="match status" value="1"/>
</dbReference>
<accession>A0AAE0C5Z8</accession>
<name>A0AAE0C5Z8_9CHLO</name>
<dbReference type="InterPro" id="IPR053137">
    <property type="entry name" value="NLR-like"/>
</dbReference>
<feature type="compositionally biased region" description="Polar residues" evidence="1">
    <location>
        <begin position="10"/>
        <end position="20"/>
    </location>
</feature>
<feature type="compositionally biased region" description="Gly residues" evidence="1">
    <location>
        <begin position="242"/>
        <end position="251"/>
    </location>
</feature>